<dbReference type="GeneID" id="40742435"/>
<sequence>YRKGSKAIIPDALSRRPNFIGNIPANVVERINVMRFKRNEDEVFIKAIITFK</sequence>
<evidence type="ECO:0000313" key="2">
    <source>
        <dbReference type="Proteomes" id="UP000030706"/>
    </source>
</evidence>
<dbReference type="RefSeq" id="XP_029764335.1">
    <property type="nucleotide sequence ID" value="XM_029900129.1"/>
</dbReference>
<keyword evidence="2" id="KW-1185">Reference proteome</keyword>
<dbReference type="EMBL" id="KL584976">
    <property type="protein sequence ID" value="KEQ88148.1"/>
    <property type="molecule type" value="Genomic_DNA"/>
</dbReference>
<organism evidence="1 2">
    <name type="scientific">Aureobasidium pullulans EXF-150</name>
    <dbReference type="NCBI Taxonomy" id="1043002"/>
    <lineage>
        <taxon>Eukaryota</taxon>
        <taxon>Fungi</taxon>
        <taxon>Dikarya</taxon>
        <taxon>Ascomycota</taxon>
        <taxon>Pezizomycotina</taxon>
        <taxon>Dothideomycetes</taxon>
        <taxon>Dothideomycetidae</taxon>
        <taxon>Dothideales</taxon>
        <taxon>Saccotheciaceae</taxon>
        <taxon>Aureobasidium</taxon>
    </lineage>
</organism>
<protein>
    <submittedName>
        <fullName evidence="1">Uncharacterized protein</fullName>
    </submittedName>
</protein>
<gene>
    <name evidence="1" type="ORF">M438DRAFT_266678</name>
</gene>
<proteinExistence type="predicted"/>
<evidence type="ECO:0000313" key="1">
    <source>
        <dbReference type="EMBL" id="KEQ88148.1"/>
    </source>
</evidence>
<accession>A0A074XRD0</accession>
<dbReference type="AlphaFoldDB" id="A0A074XRD0"/>
<dbReference type="HOGENOM" id="CLU_3092832_0_0_1"/>
<name>A0A074XRD0_AURPU</name>
<feature type="non-terminal residue" evidence="1">
    <location>
        <position position="1"/>
    </location>
</feature>
<reference evidence="1 2" key="1">
    <citation type="journal article" date="2014" name="BMC Genomics">
        <title>Genome sequencing of four Aureobasidium pullulans varieties: biotechnological potential, stress tolerance, and description of new species.</title>
        <authorList>
            <person name="Gostin Ar C."/>
            <person name="Ohm R.A."/>
            <person name="Kogej T."/>
            <person name="Sonjak S."/>
            <person name="Turk M."/>
            <person name="Zajc J."/>
            <person name="Zalar P."/>
            <person name="Grube M."/>
            <person name="Sun H."/>
            <person name="Han J."/>
            <person name="Sharma A."/>
            <person name="Chiniquy J."/>
            <person name="Ngan C.Y."/>
            <person name="Lipzen A."/>
            <person name="Barry K."/>
            <person name="Grigoriev I.V."/>
            <person name="Gunde-Cimerman N."/>
        </authorList>
    </citation>
    <scope>NUCLEOTIDE SEQUENCE [LARGE SCALE GENOMIC DNA]</scope>
    <source>
        <strain evidence="1 2">EXF-150</strain>
    </source>
</reference>
<dbReference type="Proteomes" id="UP000030706">
    <property type="component" value="Unassembled WGS sequence"/>
</dbReference>